<dbReference type="AlphaFoldDB" id="A0A3P1WPU5"/>
<protein>
    <submittedName>
        <fullName evidence="1">Uncharacterized protein</fullName>
    </submittedName>
</protein>
<dbReference type="RefSeq" id="WP_125228657.1">
    <property type="nucleotide sequence ID" value="NZ_RQYT01000033.1"/>
</dbReference>
<organism evidence="1 2">
    <name type="scientific">Arachnia propionica</name>
    <dbReference type="NCBI Taxonomy" id="1750"/>
    <lineage>
        <taxon>Bacteria</taxon>
        <taxon>Bacillati</taxon>
        <taxon>Actinomycetota</taxon>
        <taxon>Actinomycetes</taxon>
        <taxon>Propionibacteriales</taxon>
        <taxon>Propionibacteriaceae</taxon>
        <taxon>Arachnia</taxon>
    </lineage>
</organism>
<dbReference type="InterPro" id="IPR057705">
    <property type="entry name" value="DUF7945"/>
</dbReference>
<dbReference type="Pfam" id="PF25656">
    <property type="entry name" value="DUF7945"/>
    <property type="match status" value="1"/>
</dbReference>
<evidence type="ECO:0000313" key="2">
    <source>
        <dbReference type="Proteomes" id="UP000280935"/>
    </source>
</evidence>
<dbReference type="OrthoDB" id="8454954at2"/>
<sequence length="96" mass="10785">MEHYYDNLDINIHILYDDFRVLPNPEKSIASLIYESEVLPLKALDEILGPLIKDLGDAPDHVYLDDPRWPAVIHAAADALAAMEANEPRDGAHQPK</sequence>
<reference evidence="1 2" key="1">
    <citation type="submission" date="2018-11" db="EMBL/GenBank/DDBJ databases">
        <title>Genomes From Bacteria Associated with the Canine Oral Cavity: a Test Case for Automated Genome-Based Taxonomic Assignment.</title>
        <authorList>
            <person name="Coil D.A."/>
            <person name="Jospin G."/>
            <person name="Darling A.E."/>
            <person name="Wallis C."/>
            <person name="Davis I.J."/>
            <person name="Harris S."/>
            <person name="Eisen J.A."/>
            <person name="Holcombe L.J."/>
            <person name="O'Flynn C."/>
        </authorList>
    </citation>
    <scope>NUCLEOTIDE SEQUENCE [LARGE SCALE GENOMIC DNA]</scope>
    <source>
        <strain evidence="1 2">OH2822_COT-296</strain>
    </source>
</reference>
<dbReference type="NCBIfam" id="NF047838">
    <property type="entry name" value="SCO4402_fam"/>
    <property type="match status" value="1"/>
</dbReference>
<comment type="caution">
    <text evidence="1">The sequence shown here is derived from an EMBL/GenBank/DDBJ whole genome shotgun (WGS) entry which is preliminary data.</text>
</comment>
<accession>A0A3P1WPU5</accession>
<proteinExistence type="predicted"/>
<dbReference type="Proteomes" id="UP000280935">
    <property type="component" value="Unassembled WGS sequence"/>
</dbReference>
<evidence type="ECO:0000313" key="1">
    <source>
        <dbReference type="EMBL" id="RRD48649.1"/>
    </source>
</evidence>
<dbReference type="EMBL" id="RQYT01000033">
    <property type="protein sequence ID" value="RRD48649.1"/>
    <property type="molecule type" value="Genomic_DNA"/>
</dbReference>
<gene>
    <name evidence="1" type="ORF">EII35_11740</name>
</gene>
<name>A0A3P1WPU5_9ACTN</name>